<dbReference type="Gene3D" id="1.25.10.10">
    <property type="entry name" value="Leucine-rich Repeat Variant"/>
    <property type="match status" value="1"/>
</dbReference>
<evidence type="ECO:0000256" key="4">
    <source>
        <dbReference type="SAM" id="MobiDB-lite"/>
    </source>
</evidence>
<keyword evidence="3" id="KW-0833">Ubl conjugation pathway</keyword>
<feature type="domain" description="TATA-binding protein interacting (TIP20)" evidence="5">
    <location>
        <begin position="1046"/>
        <end position="1232"/>
    </location>
</feature>
<dbReference type="AlphaFoldDB" id="A0A1B2JA12"/>
<dbReference type="InterPro" id="IPR011989">
    <property type="entry name" value="ARM-like"/>
</dbReference>
<evidence type="ECO:0000313" key="6">
    <source>
        <dbReference type="EMBL" id="ANZ74840.1"/>
    </source>
</evidence>
<dbReference type="InterPro" id="IPR016024">
    <property type="entry name" value="ARM-type_fold"/>
</dbReference>
<dbReference type="EMBL" id="CP014584">
    <property type="protein sequence ID" value="ANZ74840.1"/>
    <property type="molecule type" value="Genomic_DNA"/>
</dbReference>
<gene>
    <name evidence="6" type="ORF">ATY40_BA7501413</name>
</gene>
<proteinExistence type="inferred from homology"/>
<evidence type="ECO:0000256" key="1">
    <source>
        <dbReference type="ARBA" id="ARBA00007657"/>
    </source>
</evidence>
<dbReference type="InterPro" id="IPR039852">
    <property type="entry name" value="CAND1/CAND2"/>
</dbReference>
<protein>
    <submittedName>
        <fullName evidence="6">BA75_01413T0</fullName>
    </submittedName>
</protein>
<dbReference type="InterPro" id="IPR013932">
    <property type="entry name" value="TATA-bd_TIP120"/>
</dbReference>
<dbReference type="Proteomes" id="UP000094565">
    <property type="component" value="Chromosome 1"/>
</dbReference>
<reference evidence="6 7" key="1">
    <citation type="submission" date="2016-02" db="EMBL/GenBank/DDBJ databases">
        <title>Comparative genomic and transcriptomic foundation for Pichia pastoris.</title>
        <authorList>
            <person name="Love K.R."/>
            <person name="Shah K.A."/>
            <person name="Whittaker C.A."/>
            <person name="Wu J."/>
            <person name="Bartlett M.C."/>
            <person name="Ma D."/>
            <person name="Leeson R.L."/>
            <person name="Priest M."/>
            <person name="Young S.K."/>
            <person name="Love J.C."/>
        </authorList>
    </citation>
    <scope>NUCLEOTIDE SEQUENCE [LARGE SCALE GENOMIC DNA]</scope>
    <source>
        <strain evidence="6 7">ATCC 28485</strain>
    </source>
</reference>
<evidence type="ECO:0000313" key="7">
    <source>
        <dbReference type="Proteomes" id="UP000094565"/>
    </source>
</evidence>
<accession>A0A1B2JA12</accession>
<dbReference type="SUPFAM" id="SSF48371">
    <property type="entry name" value="ARM repeat"/>
    <property type="match status" value="1"/>
</dbReference>
<dbReference type="Pfam" id="PF08623">
    <property type="entry name" value="TIP120"/>
    <property type="match status" value="1"/>
</dbReference>
<dbReference type="OrthoDB" id="6260732at2759"/>
<organism evidence="6 7">
    <name type="scientific">Komagataella pastoris</name>
    <name type="common">Yeast</name>
    <name type="synonym">Pichia pastoris</name>
    <dbReference type="NCBI Taxonomy" id="4922"/>
    <lineage>
        <taxon>Eukaryota</taxon>
        <taxon>Fungi</taxon>
        <taxon>Dikarya</taxon>
        <taxon>Ascomycota</taxon>
        <taxon>Saccharomycotina</taxon>
        <taxon>Pichiomycetes</taxon>
        <taxon>Pichiales</taxon>
        <taxon>Pichiaceae</taxon>
        <taxon>Komagataella</taxon>
    </lineage>
</organism>
<keyword evidence="7" id="KW-1185">Reference proteome</keyword>
<evidence type="ECO:0000256" key="3">
    <source>
        <dbReference type="ARBA" id="ARBA00022786"/>
    </source>
</evidence>
<keyword evidence="2" id="KW-0677">Repeat</keyword>
<sequence length="1244" mass="140472">MSASVTDSQINNLFQKTNDLDQDLRFMALSDLYKIISETPSVFTNSPRLSSQLITVLLKALKDVQSEIKNQAVKCFKPLMPTLSSENAIQLVLSLDVKPAKTTITSTVYTMAMHNVLENLVVDQKTAHTIVSKLLPGYLNYNEVISKIDYIEIISDLIRYLGIAMDDSEKDKTWRLLIDVCFQNDTLIARKAVVALCSLIKVLNTHQVEQVLEGIEEAFKSQNSKSTSYSDLSSQSTRLALLSGFFKVDSLKLHPFINRIVEVIISELQVDKLTKVDDDYDKQISTDQVRSEALVALSVIVSNTTYEQVSLHISEIINYCRLFLSYNPLAIEDDDDYQMDNDADADDYADFSDDDQDLNQSDDDTDDISWKLRRDSARLIKTILKHQPSTLLTIYQVVFDPLINQLTDSVDSVVAECLITLTTIIEFTSLDSHYYNIGNYQSTDSDSQKAESPLLLLTKGTPKLSDKISAILTPKHRSETNLFLRILSSLFDVVDGLGAQVGPILGKLEVLTDLNNTINLDLLTFYSSLLKNNRLPDFENYLPKILSNIQSAISSHDSTLEGLNAFDAFLHAYLQAAPSNVSLEQLEELVCSKALTKNLSSEIRQRSLMVLTTYIMIVKVSKDHFLKIVNVYLECLHFESLSMCCIFNIGKAVEQSYANDSFSSILGEQLAEPVLNLIKRSEFRSAVLTTLLQFSKSITVELSQDTKLKIIDTLRKISNTEYNNFSKKQHANLVDIITHLLENTDIDSDIAQSLSETIVQYSDSDLIDPELIVRLTKDTTEKISNTQEFFQHLSSKVGKKSKHGARIIATVSCCISDDDSLIDQNLENLNSQVDLLYSVQFLTQIIRNRGRSFKVPLEVFLQQLGNEDVAIRQSATEALGVLVKYHITEYLPLVLEQLLKVDSKLRPLYLESLVIVSGSADKKHADDIWDSVFQLLANIEDGSEFEENTCTIASKVLFNIGYKYHERLMTLADKLAMSEFIHTKYTTATLIKQFYSDELLIKIHSGLFRDLLGRCSLMVFNNNLHLKQISVNLLVSALHSAPFIALQIVAKVLGNIIDKELLPKREYIKVIQIGPFKHKIDNGLELRKSVYEMIYNLLLSVENSNRFVSVEYIINYEDIMMSLINKGFRDDNAIVLLSSIILSKLVTIKPGLLSTGDILSSLIASFNKILSKQLKETATKQQVENQQEAIKAVIRSSKKIDRDIVCNRSFHNETGLNTVQLSDWQNFIKEMKTNFPTYYAEVYE</sequence>
<name>A0A1B2JA12_PICPA</name>
<dbReference type="PANTHER" id="PTHR12696">
    <property type="entry name" value="TIP120"/>
    <property type="match status" value="1"/>
</dbReference>
<evidence type="ECO:0000259" key="5">
    <source>
        <dbReference type="Pfam" id="PF08623"/>
    </source>
</evidence>
<evidence type="ECO:0000256" key="2">
    <source>
        <dbReference type="ARBA" id="ARBA00022737"/>
    </source>
</evidence>
<dbReference type="GO" id="GO:0010265">
    <property type="term" value="P:SCF complex assembly"/>
    <property type="evidence" value="ECO:0007669"/>
    <property type="project" value="InterPro"/>
</dbReference>
<comment type="similarity">
    <text evidence="1">Belongs to the CAND family.</text>
</comment>
<feature type="region of interest" description="Disordered" evidence="4">
    <location>
        <begin position="342"/>
        <end position="365"/>
    </location>
</feature>